<dbReference type="FunFam" id="3.40.50.300:FF:000656">
    <property type="entry name" value="Leucine-rich repeat serine/threonine-protein kinase 2"/>
    <property type="match status" value="1"/>
</dbReference>
<keyword evidence="5" id="KW-0808">Transferase</keyword>
<dbReference type="InterPro" id="IPR056593">
    <property type="entry name" value="ANK_LRRK2"/>
</dbReference>
<dbReference type="GO" id="GO:0005737">
    <property type="term" value="C:cytoplasm"/>
    <property type="evidence" value="ECO:0007669"/>
    <property type="project" value="UniProtKB-ARBA"/>
</dbReference>
<dbReference type="Gene3D" id="2.130.10.10">
    <property type="entry name" value="YVTN repeat-like/Quinoprotein amine dehydrogenase"/>
    <property type="match status" value="1"/>
</dbReference>
<dbReference type="InterPro" id="IPR015943">
    <property type="entry name" value="WD40/YVTN_repeat-like_dom_sf"/>
</dbReference>
<dbReference type="Ensembl" id="ENSSANT00000022190.1">
    <property type="protein sequence ID" value="ENSSANP00000020821.1"/>
    <property type="gene ID" value="ENSSANG00000010780.1"/>
</dbReference>
<evidence type="ECO:0000256" key="5">
    <source>
        <dbReference type="ARBA" id="ARBA00022679"/>
    </source>
</evidence>
<dbReference type="Gene3D" id="1.25.10.10">
    <property type="entry name" value="Leucine-rich Repeat Variant"/>
    <property type="match status" value="2"/>
</dbReference>
<evidence type="ECO:0000259" key="15">
    <source>
        <dbReference type="PROSITE" id="PS51424"/>
    </source>
</evidence>
<dbReference type="InterPro" id="IPR016024">
    <property type="entry name" value="ARM-type_fold"/>
</dbReference>
<accession>A0A671LKS1</accession>
<dbReference type="PANTHER" id="PTHR48005:SF13">
    <property type="entry name" value="SERINE_THREONINE-PROTEIN KINASE DDB_G0278509-RELATED"/>
    <property type="match status" value="1"/>
</dbReference>
<keyword evidence="10" id="KW-0342">GTP-binding</keyword>
<dbReference type="GO" id="GO:0007154">
    <property type="term" value="P:cell communication"/>
    <property type="evidence" value="ECO:0007669"/>
    <property type="project" value="UniProtKB-ARBA"/>
</dbReference>
<dbReference type="SMART" id="SM00364">
    <property type="entry name" value="LRR_BAC"/>
    <property type="match status" value="9"/>
</dbReference>
<dbReference type="SUPFAM" id="SSF48371">
    <property type="entry name" value="ARM repeat"/>
    <property type="match status" value="1"/>
</dbReference>
<dbReference type="Gene3D" id="3.40.50.300">
    <property type="entry name" value="P-loop containing nucleotide triphosphate hydrolases"/>
    <property type="match status" value="1"/>
</dbReference>
<dbReference type="SUPFAM" id="SSF50978">
    <property type="entry name" value="WD40 repeat-like"/>
    <property type="match status" value="1"/>
</dbReference>
<evidence type="ECO:0000256" key="3">
    <source>
        <dbReference type="ARBA" id="ARBA00022527"/>
    </source>
</evidence>
<dbReference type="GO" id="GO:0009966">
    <property type="term" value="P:regulation of signal transduction"/>
    <property type="evidence" value="ECO:0007669"/>
    <property type="project" value="UniProtKB-ARBA"/>
</dbReference>
<dbReference type="InterPro" id="IPR057263">
    <property type="entry name" value="COR-B"/>
</dbReference>
<reference evidence="16" key="1">
    <citation type="submission" date="2025-08" db="UniProtKB">
        <authorList>
            <consortium name="Ensembl"/>
        </authorList>
    </citation>
    <scope>IDENTIFICATION</scope>
</reference>
<evidence type="ECO:0000313" key="16">
    <source>
        <dbReference type="Ensembl" id="ENSSANP00000020821.1"/>
    </source>
</evidence>
<dbReference type="Pfam" id="PF00069">
    <property type="entry name" value="Pkinase"/>
    <property type="match status" value="1"/>
</dbReference>
<dbReference type="GO" id="GO:0004674">
    <property type="term" value="F:protein serine/threonine kinase activity"/>
    <property type="evidence" value="ECO:0007669"/>
    <property type="project" value="UniProtKB-KW"/>
</dbReference>
<keyword evidence="3" id="KW-0723">Serine/threonine-protein kinase</keyword>
<evidence type="ECO:0000256" key="8">
    <source>
        <dbReference type="ARBA" id="ARBA00022777"/>
    </source>
</evidence>
<evidence type="ECO:0000256" key="2">
    <source>
        <dbReference type="ARBA" id="ARBA00012513"/>
    </source>
</evidence>
<dbReference type="Pfam" id="PF00560">
    <property type="entry name" value="LRR_1"/>
    <property type="match status" value="1"/>
</dbReference>
<dbReference type="SUPFAM" id="SSF52058">
    <property type="entry name" value="L domain-like"/>
    <property type="match status" value="1"/>
</dbReference>
<keyword evidence="7 13" id="KW-0547">Nucleotide-binding</keyword>
<name>A0A671LKS1_9TELE</name>
<evidence type="ECO:0000256" key="12">
    <source>
        <dbReference type="ARBA" id="ARBA00048679"/>
    </source>
</evidence>
<dbReference type="PROSITE" id="PS51450">
    <property type="entry name" value="LRR"/>
    <property type="match status" value="3"/>
</dbReference>
<keyword evidence="17" id="KW-1185">Reference proteome</keyword>
<dbReference type="Gene3D" id="3.80.10.10">
    <property type="entry name" value="Ribonuclease Inhibitor"/>
    <property type="match status" value="3"/>
</dbReference>
<evidence type="ECO:0000256" key="4">
    <source>
        <dbReference type="ARBA" id="ARBA00022614"/>
    </source>
</evidence>
<keyword evidence="4" id="KW-0433">Leucine-rich repeat</keyword>
<dbReference type="PROSITE" id="PS50011">
    <property type="entry name" value="PROTEIN_KINASE_DOM"/>
    <property type="match status" value="1"/>
</dbReference>
<dbReference type="SMART" id="SM00220">
    <property type="entry name" value="S_TKc"/>
    <property type="match status" value="1"/>
</dbReference>
<comment type="catalytic activity">
    <reaction evidence="11">
        <text>L-threonyl-[protein] + ATP = O-phospho-L-threonyl-[protein] + ADP + H(+)</text>
        <dbReference type="Rhea" id="RHEA:46608"/>
        <dbReference type="Rhea" id="RHEA-COMP:11060"/>
        <dbReference type="Rhea" id="RHEA-COMP:11605"/>
        <dbReference type="ChEBI" id="CHEBI:15378"/>
        <dbReference type="ChEBI" id="CHEBI:30013"/>
        <dbReference type="ChEBI" id="CHEBI:30616"/>
        <dbReference type="ChEBI" id="CHEBI:61977"/>
        <dbReference type="ChEBI" id="CHEBI:456216"/>
        <dbReference type="EC" id="2.7.11.1"/>
    </reaction>
</comment>
<dbReference type="Pfam" id="PF16095">
    <property type="entry name" value="COR-A"/>
    <property type="match status" value="1"/>
</dbReference>
<feature type="binding site" evidence="13">
    <location>
        <position position="1595"/>
    </location>
    <ligand>
        <name>ATP</name>
        <dbReference type="ChEBI" id="CHEBI:30616"/>
    </ligand>
</feature>
<organism evidence="16 17">
    <name type="scientific">Sinocyclocheilus anshuiensis</name>
    <dbReference type="NCBI Taxonomy" id="1608454"/>
    <lineage>
        <taxon>Eukaryota</taxon>
        <taxon>Metazoa</taxon>
        <taxon>Chordata</taxon>
        <taxon>Craniata</taxon>
        <taxon>Vertebrata</taxon>
        <taxon>Euteleostomi</taxon>
        <taxon>Actinopterygii</taxon>
        <taxon>Neopterygii</taxon>
        <taxon>Teleostei</taxon>
        <taxon>Ostariophysi</taxon>
        <taxon>Cypriniformes</taxon>
        <taxon>Cyprinidae</taxon>
        <taxon>Cyprininae</taxon>
        <taxon>Sinocyclocheilus</taxon>
    </lineage>
</organism>
<dbReference type="InterPro" id="IPR011009">
    <property type="entry name" value="Kinase-like_dom_sf"/>
</dbReference>
<gene>
    <name evidence="16" type="primary">lrrk2</name>
</gene>
<comment type="catalytic activity">
    <reaction evidence="12">
        <text>L-seryl-[protein] + ATP = O-phospho-L-seryl-[protein] + ADP + H(+)</text>
        <dbReference type="Rhea" id="RHEA:17989"/>
        <dbReference type="Rhea" id="RHEA-COMP:9863"/>
        <dbReference type="Rhea" id="RHEA-COMP:11604"/>
        <dbReference type="ChEBI" id="CHEBI:15378"/>
        <dbReference type="ChEBI" id="CHEBI:29999"/>
        <dbReference type="ChEBI" id="CHEBI:30616"/>
        <dbReference type="ChEBI" id="CHEBI:83421"/>
        <dbReference type="ChEBI" id="CHEBI:456216"/>
        <dbReference type="EC" id="2.7.11.1"/>
    </reaction>
</comment>
<dbReference type="Gene3D" id="3.30.70.1390">
    <property type="entry name" value="ROC domain from the Parkinson's disease-associated leucine-rich repeat kinase 2"/>
    <property type="match status" value="1"/>
</dbReference>
<feature type="domain" description="Roc" evidence="15">
    <location>
        <begin position="1019"/>
        <end position="1200"/>
    </location>
</feature>
<dbReference type="InterPro" id="IPR032171">
    <property type="entry name" value="COR-A"/>
</dbReference>
<evidence type="ECO:0000256" key="9">
    <source>
        <dbReference type="ARBA" id="ARBA00022840"/>
    </source>
</evidence>
<dbReference type="PROSITE" id="PS00108">
    <property type="entry name" value="PROTEIN_KINASE_ST"/>
    <property type="match status" value="1"/>
</dbReference>
<dbReference type="InterPro" id="IPR003591">
    <property type="entry name" value="Leu-rich_rpt_typical-subtyp"/>
</dbReference>
<dbReference type="InterPro" id="IPR032675">
    <property type="entry name" value="LRR_dom_sf"/>
</dbReference>
<dbReference type="GO" id="GO:0005525">
    <property type="term" value="F:GTP binding"/>
    <property type="evidence" value="ECO:0007669"/>
    <property type="project" value="UniProtKB-KW"/>
</dbReference>
<dbReference type="Pfam" id="PF23745">
    <property type="entry name" value="ANK_LRRK2"/>
    <property type="match status" value="1"/>
</dbReference>
<dbReference type="Gene3D" id="1.25.40.20">
    <property type="entry name" value="Ankyrin repeat-containing domain"/>
    <property type="match status" value="1"/>
</dbReference>
<dbReference type="InterPro" id="IPR011989">
    <property type="entry name" value="ARM-like"/>
</dbReference>
<dbReference type="PROSITE" id="PS00107">
    <property type="entry name" value="PROTEIN_KINASE_ATP"/>
    <property type="match status" value="1"/>
</dbReference>
<dbReference type="Pfam" id="PF23748">
    <property type="entry name" value="Beta-prop_LRRK2"/>
    <property type="match status" value="1"/>
</dbReference>
<dbReference type="PROSITE" id="PS51424">
    <property type="entry name" value="ROC"/>
    <property type="match status" value="1"/>
</dbReference>
<evidence type="ECO:0000256" key="6">
    <source>
        <dbReference type="ARBA" id="ARBA00022737"/>
    </source>
</evidence>
<dbReference type="GO" id="GO:0005524">
    <property type="term" value="F:ATP binding"/>
    <property type="evidence" value="ECO:0007669"/>
    <property type="project" value="UniProtKB-UniRule"/>
</dbReference>
<dbReference type="InterPro" id="IPR051420">
    <property type="entry name" value="Ser_Thr_Kinases_DiverseReg"/>
</dbReference>
<dbReference type="InterPro" id="IPR036770">
    <property type="entry name" value="Ankyrin_rpt-contain_sf"/>
</dbReference>
<dbReference type="InterPro" id="IPR008271">
    <property type="entry name" value="Ser/Thr_kinase_AS"/>
</dbReference>
<dbReference type="Gene3D" id="3.30.200.20">
    <property type="entry name" value="Phosphorylase Kinase, domain 1"/>
    <property type="match status" value="1"/>
</dbReference>
<evidence type="ECO:0000256" key="7">
    <source>
        <dbReference type="ARBA" id="ARBA00022741"/>
    </source>
</evidence>
<dbReference type="InterPro" id="IPR056597">
    <property type="entry name" value="ARM_LRRK2"/>
</dbReference>
<dbReference type="SUPFAM" id="SSF56112">
    <property type="entry name" value="Protein kinase-like (PK-like)"/>
    <property type="match status" value="1"/>
</dbReference>
<feature type="domain" description="Protein kinase" evidence="14">
    <location>
        <begin position="1568"/>
        <end position="1818"/>
    </location>
</feature>
<reference evidence="16" key="2">
    <citation type="submission" date="2025-09" db="UniProtKB">
        <authorList>
            <consortium name="Ensembl"/>
        </authorList>
    </citation>
    <scope>IDENTIFICATION</scope>
</reference>
<dbReference type="SMART" id="SM00369">
    <property type="entry name" value="LRR_TYP"/>
    <property type="match status" value="9"/>
</dbReference>
<dbReference type="Pfam" id="PF25497">
    <property type="entry name" value="COR-B"/>
    <property type="match status" value="1"/>
</dbReference>
<dbReference type="InterPro" id="IPR000719">
    <property type="entry name" value="Prot_kinase_dom"/>
</dbReference>
<dbReference type="PANTHER" id="PTHR48005">
    <property type="entry name" value="LEUCINE RICH REPEAT KINASE 2"/>
    <property type="match status" value="1"/>
</dbReference>
<dbReference type="Pfam" id="PF08477">
    <property type="entry name" value="Roc"/>
    <property type="match status" value="1"/>
</dbReference>
<dbReference type="SUPFAM" id="SSF48403">
    <property type="entry name" value="Ankyrin repeat"/>
    <property type="match status" value="1"/>
</dbReference>
<sequence length="2156" mass="240641">MCHFTCFPEVRIMFGVCGSDVIVVQVLDEEEVDVFFLVLEAMRSFHDKEEVQLQGCAALQLLLQTVSDAHLVEFNENKDHEVVLDALRRFMDSENVVLQALRVLIPLAAPASNIEILMSKPIKCYSLLCQAMDMWLDSEAIQEAGCCLLRKFTSGDYYNILVLNGVHKVVVKACVAYPKNATVQTTGLSCLSALGEFGLFLAHRPPLHSLIMAAMLFHSSSAEVFQAASCTLHTLIQCRMRALLLSHGIHVNIVHLMQKHANSSAVCESACRLLYTLFQGARASLDDGTLMLGQILTALKTHNFIPEVQLEGLRASLVLLSPGRLSVCFLSLFISSEEIQECGLGVLSALADSSGAVDLMCQQGAIDTVLHTLQMFPQEQIHYWGLSLLFHLISKKKLSRMMVPVLASVLVSSVRQHKEDTVMLLKVAQYSYYQFIVKRFVVFDVFFLQGMSCLCLSKMVADSEILYTLLERACEDGDVDMAECFIHLGADINKKTKSDSLIYQVCDRGAPLALLELLVSAGVHEQQLRGALSVCVRRGDDPAITLLLGRLGLDHANNALCLGSFRLRQMKASWLSALLSERKTQSPVTKKNSESMKAWSSCFITWRVMVRWFSHTVNKQVISLDVGLFLLPFQSRFMFYSLVKSVCFCFKCTGQGFMESSTPGAFPLAIDKEPIRLLDLSGNELGSLSCLMGASALKQQIESLLRLDLSGNSLSELPSVLCQHLRGLTRLDLQGNQLQSLPVELLGLPALSTLNVSRNCIGPLLLLDPTVCSPALRQLNLSFNQITVFPFQLGQAMDRLEELSLEGNQISALSLPLRLAELKVLDISKNQVKIISDNFLTECLKLETFIASVNQISSLSHLPSKITTVKLSQNNFTSVPEIIISLPNLRSVDMRNNSISVLPGPALWVSVNLRELMFSHNHISVLDLSGPVYKWARLEKLHLSSNKLTEIPPQIGMLEDLTSLDFSQNEGLRSLPDEMGKLVHLWDLPLDGLQLQMDLKHIGNKTKDIIRFLQQRLKKAVPYYRMKLIVVGSPCSGKSSLIHQLMKLKRCQWRSDQHTVGVSVRDWAIRNKDKRNMLLNVWEFSGGEECSGFHPHFMSSRALYLVLYDLSKGPSEIDAIKPWLFNIKAVAGQSPVIVVGTHADVCEEHHQQECVRKLREELLSQPCFPVIKENHILCACEESESISRLRKAMYRELIGFKIQGQPVMGQLIPDCYVELERRVLQERSHVPTDFPVLRHSRLLEIIQETQLQLEEGELPHAIHFLSEAGVLLHFDDPVLQLKDLYFIDPQWLSNIISQTLTLRSTGQWDSTRGVVQRTTVEKFLNKSRCFPKDHLTQYFKLLEKFQIALPFRDDQLLIPSSLSDQRPVIELPHCENSEVIVRLYEMPYFPMGYWSRQISRLLEVSAFLLYSKEKALRPNRIYWRKGIYLSWSAEAYCLVEALSLEDNPASFIKITVPCSLKGCVLFGQVVDHIDSLLEEWFPGLLVTDVHGSGETLLKKWALYSFSDGNKCQKMLLEDLLSKINADGLLVNPEDPSCTLPISQISPDLVLCDQPTSTILDPEQLEMELSMEYMLGDGGFGSVYKAVYKNEEVAVKIFNKHASTLYVHRLERQELAVLGRLCHLSLVGLLAAGCNPHILVMELAPYGSLDSLFERENSSLSRKLQHRIALHLHNTQNYLHSSMIIYRDLKPHNVLLFNLKTDAEVIAKITDFGIAQYCCSMGVRSSEGTPGFRAPEVARGNVIYNVQADVYSFGLLLYDLLTYGERISDGMKFPSEFDEVAVQGKLPGNMLLLDCLRENPQDRPTSAQLFDRLNSVEMLCLMRELTSMSLPGECFTVSGASGGADGGKNTCVWIGGGSCSQKLGCVTSLDLETGGSLSQVCILLAPGSCSDWLVAGTQSGSLFIVDTIKAEVLHCLKSVKDSVTSLYFHTDLHHRYLKNYLLVGTADGSLVIYEDSALKVKNGGPVKTLQVGDVNTPLMCLGPSSHPQERRGLWAACGSRVISLTVGYDINRSIDTKPKQLFPSDPCISRLAVDKHVYVSKRGGHTVEVWDKKTERMVNLIDCAQLLRQMVPSSAIVKALLVQHSGTLWIGMKAGHILLVEVSSCQLLQTISPHCHSLRCMGSVLLGTVPVSFLLWVKKHSKVQLIAFIWKPVSATE</sequence>
<evidence type="ECO:0000256" key="11">
    <source>
        <dbReference type="ARBA" id="ARBA00047899"/>
    </source>
</evidence>
<dbReference type="InterPro" id="IPR001611">
    <property type="entry name" value="Leu-rich_rpt"/>
</dbReference>
<dbReference type="Pfam" id="PF23744">
    <property type="entry name" value="ARM_LRRK2"/>
    <property type="match status" value="3"/>
</dbReference>
<dbReference type="InterPro" id="IPR020859">
    <property type="entry name" value="ROC"/>
</dbReference>
<evidence type="ECO:0000256" key="13">
    <source>
        <dbReference type="PROSITE-ProRule" id="PRU10141"/>
    </source>
</evidence>
<dbReference type="InterPro" id="IPR027417">
    <property type="entry name" value="P-loop_NTPase"/>
</dbReference>
<dbReference type="SUPFAM" id="SSF52540">
    <property type="entry name" value="P-loop containing nucleoside triphosphate hydrolases"/>
    <property type="match status" value="1"/>
</dbReference>
<proteinExistence type="predicted"/>
<keyword evidence="6" id="KW-0677">Repeat</keyword>
<dbReference type="Proteomes" id="UP000472260">
    <property type="component" value="Unassembled WGS sequence"/>
</dbReference>
<dbReference type="InterPro" id="IPR056602">
    <property type="entry name" value="Beta-prop_LRRK2"/>
</dbReference>
<evidence type="ECO:0000256" key="10">
    <source>
        <dbReference type="ARBA" id="ARBA00023134"/>
    </source>
</evidence>
<evidence type="ECO:0000313" key="17">
    <source>
        <dbReference type="Proteomes" id="UP000472260"/>
    </source>
</evidence>
<keyword evidence="8" id="KW-0418">Kinase</keyword>
<dbReference type="InterPro" id="IPR036322">
    <property type="entry name" value="WD40_repeat_dom_sf"/>
</dbReference>
<dbReference type="InterPro" id="IPR017441">
    <property type="entry name" value="Protein_kinase_ATP_BS"/>
</dbReference>
<keyword evidence="9 13" id="KW-0067">ATP-binding</keyword>
<dbReference type="Gene3D" id="1.10.510.10">
    <property type="entry name" value="Transferase(Phosphotransferase) domain 1"/>
    <property type="match status" value="1"/>
</dbReference>
<protein>
    <recommendedName>
        <fullName evidence="2">non-specific serine/threonine protein kinase</fullName>
        <ecNumber evidence="2">2.7.11.1</ecNumber>
    </recommendedName>
</protein>
<comment type="cofactor">
    <cofactor evidence="1">
        <name>Mg(2+)</name>
        <dbReference type="ChEBI" id="CHEBI:18420"/>
    </cofactor>
</comment>
<evidence type="ECO:0000256" key="1">
    <source>
        <dbReference type="ARBA" id="ARBA00001946"/>
    </source>
</evidence>
<evidence type="ECO:0000259" key="14">
    <source>
        <dbReference type="PROSITE" id="PS50011"/>
    </source>
</evidence>
<dbReference type="EC" id="2.7.11.1" evidence="2"/>
<dbReference type="Pfam" id="PF13855">
    <property type="entry name" value="LRR_8"/>
    <property type="match status" value="1"/>
</dbReference>
<dbReference type="FunFam" id="3.80.10.10:FF:000110">
    <property type="entry name" value="Leucine-rich repeat serine/threonine-protein kinase 2"/>
    <property type="match status" value="1"/>
</dbReference>